<evidence type="ECO:0000313" key="2">
    <source>
        <dbReference type="Proteomes" id="UP000320762"/>
    </source>
</evidence>
<proteinExistence type="predicted"/>
<dbReference type="AlphaFoldDB" id="A0A550CEA2"/>
<gene>
    <name evidence="1" type="ORF">BD626DRAFT_569179</name>
</gene>
<dbReference type="EMBL" id="VDMD01000010">
    <property type="protein sequence ID" value="TRM63129.1"/>
    <property type="molecule type" value="Genomic_DNA"/>
</dbReference>
<dbReference type="Proteomes" id="UP000320762">
    <property type="component" value="Unassembled WGS sequence"/>
</dbReference>
<reference evidence="1 2" key="1">
    <citation type="journal article" date="2019" name="New Phytol.">
        <title>Comparative genomics reveals unique wood-decay strategies and fruiting body development in the Schizophyllaceae.</title>
        <authorList>
            <person name="Almasi E."/>
            <person name="Sahu N."/>
            <person name="Krizsan K."/>
            <person name="Balint B."/>
            <person name="Kovacs G.M."/>
            <person name="Kiss B."/>
            <person name="Cseklye J."/>
            <person name="Drula E."/>
            <person name="Henrissat B."/>
            <person name="Nagy I."/>
            <person name="Chovatia M."/>
            <person name="Adam C."/>
            <person name="LaButti K."/>
            <person name="Lipzen A."/>
            <person name="Riley R."/>
            <person name="Grigoriev I.V."/>
            <person name="Nagy L.G."/>
        </authorList>
    </citation>
    <scope>NUCLEOTIDE SEQUENCE [LARGE SCALE GENOMIC DNA]</scope>
    <source>
        <strain evidence="1 2">NL-1724</strain>
    </source>
</reference>
<comment type="caution">
    <text evidence="1">The sequence shown here is derived from an EMBL/GenBank/DDBJ whole genome shotgun (WGS) entry which is preliminary data.</text>
</comment>
<protein>
    <submittedName>
        <fullName evidence="1">Uncharacterized protein</fullName>
    </submittedName>
</protein>
<keyword evidence="2" id="KW-1185">Reference proteome</keyword>
<sequence length="184" mass="20258">MPLNHLSLDERIALQMKMQEQERAAGVAEESVAPKSKKRNCARWPKSQTRVHLSWRWCYPAPVLYPARNVAPASASGCRETTPSPVPEVIDVEEWLQADVSMDDAQAPSTADAVHNFLQILQKDLQQLLDAGQVVNSLENTTFTATVTNKARRARVVESGKKVVTIAQSALAALNALMPSIEKD</sequence>
<name>A0A550CEA2_9AGAR</name>
<accession>A0A550CEA2</accession>
<dbReference type="OrthoDB" id="3124105at2759"/>
<evidence type="ECO:0000313" key="1">
    <source>
        <dbReference type="EMBL" id="TRM63129.1"/>
    </source>
</evidence>
<organism evidence="1 2">
    <name type="scientific">Schizophyllum amplum</name>
    <dbReference type="NCBI Taxonomy" id="97359"/>
    <lineage>
        <taxon>Eukaryota</taxon>
        <taxon>Fungi</taxon>
        <taxon>Dikarya</taxon>
        <taxon>Basidiomycota</taxon>
        <taxon>Agaricomycotina</taxon>
        <taxon>Agaricomycetes</taxon>
        <taxon>Agaricomycetidae</taxon>
        <taxon>Agaricales</taxon>
        <taxon>Schizophyllaceae</taxon>
        <taxon>Schizophyllum</taxon>
    </lineage>
</organism>